<feature type="binding site" evidence="14">
    <location>
        <position position="276"/>
    </location>
    <ligand>
        <name>Mg(2+)</name>
        <dbReference type="ChEBI" id="CHEBI:18420"/>
    </ligand>
</feature>
<dbReference type="Pfam" id="PF02878">
    <property type="entry name" value="PGM_PMM_I"/>
    <property type="match status" value="2"/>
</dbReference>
<feature type="domain" description="Alpha-D-phosphohexomutase C-terminal" evidence="15">
    <location>
        <begin position="484"/>
        <end position="524"/>
    </location>
</feature>
<dbReference type="InterPro" id="IPR016066">
    <property type="entry name" value="A-D-PHexomutase_CS"/>
</dbReference>
<evidence type="ECO:0000256" key="1">
    <source>
        <dbReference type="ARBA" id="ARBA00000558"/>
    </source>
</evidence>
<comment type="cofactor">
    <cofactor evidence="11 14">
        <name>Mg(2+)</name>
        <dbReference type="ChEBI" id="CHEBI:18420"/>
    </cofactor>
    <text evidence="11 14">Binds 1 Mg(2+) ion per subunit.</text>
</comment>
<dbReference type="InterPro" id="IPR016055">
    <property type="entry name" value="A-D-PHexomutase_a/b/a-I/II/III"/>
</dbReference>
<feature type="binding site" evidence="14">
    <location>
        <position position="278"/>
    </location>
    <ligand>
        <name>Mg(2+)</name>
        <dbReference type="ChEBI" id="CHEBI:18420"/>
    </ligand>
</feature>
<comment type="catalytic activity">
    <reaction evidence="1 11">
        <text>N-acetyl-alpha-D-glucosamine 1-phosphate = N-acetyl-D-glucosamine 6-phosphate</text>
        <dbReference type="Rhea" id="RHEA:23804"/>
        <dbReference type="ChEBI" id="CHEBI:57513"/>
        <dbReference type="ChEBI" id="CHEBI:57776"/>
        <dbReference type="EC" id="5.4.2.3"/>
    </reaction>
</comment>
<feature type="binding site" description="via phosphate group" evidence="14">
    <location>
        <position position="65"/>
    </location>
    <ligand>
        <name>Mg(2+)</name>
        <dbReference type="ChEBI" id="CHEBI:18420"/>
    </ligand>
</feature>
<dbReference type="SUPFAM" id="SSF55957">
    <property type="entry name" value="Phosphoglucomutase, C-terminal domain"/>
    <property type="match status" value="1"/>
</dbReference>
<evidence type="ECO:0000256" key="8">
    <source>
        <dbReference type="ARBA" id="ARBA00023235"/>
    </source>
</evidence>
<evidence type="ECO:0000256" key="10">
    <source>
        <dbReference type="ARBA" id="ARBA00032065"/>
    </source>
</evidence>
<dbReference type="InterPro" id="IPR005844">
    <property type="entry name" value="A-D-PHexomutase_a/b/a-I"/>
</dbReference>
<evidence type="ECO:0000313" key="19">
    <source>
        <dbReference type="EMBL" id="CAD9225512.1"/>
    </source>
</evidence>
<comment type="pathway">
    <text evidence="2 11">Nucleotide-sugar biosynthesis; UDP-N-acetyl-alpha-D-glucosamine biosynthesis; N-acetyl-alpha-D-glucosamine 1-phosphate from alpha-D-glucosamine 6-phosphate (route I): step 2/2.</text>
</comment>
<dbReference type="AlphaFoldDB" id="A0A7S1T9J0"/>
<protein>
    <recommendedName>
        <fullName evidence="4 11">Phosphoacetylglucosamine mutase</fullName>
        <shortName evidence="11">PAGM</shortName>
        <ecNumber evidence="4 11">5.4.2.3</ecNumber>
    </recommendedName>
    <alternativeName>
        <fullName evidence="10 11">Acetylglucosamine phosphomutase</fullName>
    </alternativeName>
    <alternativeName>
        <fullName evidence="9 11">N-acetylglucosamine-phosphate mutase</fullName>
    </alternativeName>
</protein>
<sequence>MDLIELKRAAAAYPPPSDGPPLSYGTAGFRTSGSRLGSTVFRCGALMALRAMKLNAVTGLMITASHNPEEDNGVKLVEPLGEMLVPTWEEVATAAAQATSTDDLLTVLGDVIETEGIQRSGISKVVIAYDTRPSSVVLAEAARKGIEAMGAEVEDLGLRTTPQLHFAVRASNLGRDSSEGAYYSELADAFRSLVASYDAPEALSQPLIVDAANGVGALKLADMNRFLEGTGLSFDVRNSGDGVLNSGCGSDHVHTRKMLPAEMGAPDFGRRCASVDGDADRVVFFQPDAQTGAVSVFDGDKIACLAALLVKELVAELPSQQEGFTIGVVQTAYANGASTKYIRESLAVPTAIAKTGVKYVHAEAVKFDVGIYFESNGHGTVVFSPRLVAFLEQSAPTSGAAKDLLTMSKMINQAVGDAISGLLMVECALRRKGWTMTEWDAIYSDLSSRQLKVRVKDRSVVMTTADESQCTAPAGVQAAIDDAVGRFPGSRSFVRPSGTEDVVRVYAEAPSQKAADSLAAAVAAITFDLAGGVGDPPGP</sequence>
<evidence type="ECO:0000259" key="17">
    <source>
        <dbReference type="Pfam" id="PF21404"/>
    </source>
</evidence>
<keyword evidence="8 11" id="KW-0413">Isomerase</keyword>
<dbReference type="FunFam" id="3.30.310.50:FF:000003">
    <property type="entry name" value="Phosphoacetylglucosamine mutase"/>
    <property type="match status" value="1"/>
</dbReference>
<dbReference type="Pfam" id="PF21404">
    <property type="entry name" value="AMG1_III"/>
    <property type="match status" value="1"/>
</dbReference>
<evidence type="ECO:0000256" key="5">
    <source>
        <dbReference type="ARBA" id="ARBA00022553"/>
    </source>
</evidence>
<proteinExistence type="inferred from homology"/>
<dbReference type="EMBL" id="HBGG01041450">
    <property type="protein sequence ID" value="CAD9225512.1"/>
    <property type="molecule type" value="Transcribed_RNA"/>
</dbReference>
<dbReference type="InterPro" id="IPR005843">
    <property type="entry name" value="A-D-PHexomutase_C"/>
</dbReference>
<dbReference type="CDD" id="cd03086">
    <property type="entry name" value="PGM3"/>
    <property type="match status" value="1"/>
</dbReference>
<dbReference type="FunFam" id="3.40.120.10:FF:000013">
    <property type="entry name" value="Phosphoacetylglucosamine mutase"/>
    <property type="match status" value="1"/>
</dbReference>
<dbReference type="InterPro" id="IPR016657">
    <property type="entry name" value="PAGM"/>
</dbReference>
<feature type="domain" description="Alpha-D-phosphohexomutase alpha/beta/alpha" evidence="16">
    <location>
        <begin position="51"/>
        <end position="90"/>
    </location>
</feature>
<organism evidence="19">
    <name type="scientific">Tetraselmis chuii</name>
    <dbReference type="NCBI Taxonomy" id="63592"/>
    <lineage>
        <taxon>Eukaryota</taxon>
        <taxon>Viridiplantae</taxon>
        <taxon>Chlorophyta</taxon>
        <taxon>core chlorophytes</taxon>
        <taxon>Chlorodendrophyceae</taxon>
        <taxon>Chlorodendrales</taxon>
        <taxon>Chlorodendraceae</taxon>
        <taxon>Tetraselmis</taxon>
    </lineage>
</organism>
<evidence type="ECO:0000259" key="16">
    <source>
        <dbReference type="Pfam" id="PF02878"/>
    </source>
</evidence>
<dbReference type="UniPathway" id="UPA00113">
    <property type="reaction ID" value="UER00530"/>
</dbReference>
<dbReference type="SUPFAM" id="SSF53738">
    <property type="entry name" value="Phosphoglucomutase, first 3 domains"/>
    <property type="match status" value="3"/>
</dbReference>
<comment type="function">
    <text evidence="11">Interconverts GlcNAc-6-P and GlcNAc-1-P.</text>
</comment>
<feature type="domain" description="Phosphoacetylglucosamine mutase AMG1" evidence="18">
    <location>
        <begin position="178"/>
        <end position="283"/>
    </location>
</feature>
<dbReference type="PROSITE" id="PS00710">
    <property type="entry name" value="PGM_PMM"/>
    <property type="match status" value="1"/>
</dbReference>
<dbReference type="GO" id="GO:0004610">
    <property type="term" value="F:phosphoacetylglucosamine mutase activity"/>
    <property type="evidence" value="ECO:0007669"/>
    <property type="project" value="UniProtKB-UniRule"/>
</dbReference>
<gene>
    <name evidence="19" type="ORF">TCHU04912_LOCUS21358</name>
</gene>
<name>A0A7S1T9J0_9CHLO</name>
<feature type="domain" description="Alpha-D-phosphohexomutase alpha/beta/alpha" evidence="16">
    <location>
        <begin position="108"/>
        <end position="172"/>
    </location>
</feature>
<evidence type="ECO:0000256" key="13">
    <source>
        <dbReference type="PIRSR" id="PIRSR016408-2"/>
    </source>
</evidence>
<dbReference type="Pfam" id="PF00408">
    <property type="entry name" value="PGM_PMM_IV"/>
    <property type="match status" value="1"/>
</dbReference>
<dbReference type="PIRSF" id="PIRSF016408">
    <property type="entry name" value="PAGM"/>
    <property type="match status" value="1"/>
</dbReference>
<evidence type="ECO:0000256" key="14">
    <source>
        <dbReference type="PIRSR" id="PIRSR016408-3"/>
    </source>
</evidence>
<dbReference type="EC" id="5.4.2.3" evidence="4 11"/>
<dbReference type="Pfam" id="PF21405">
    <property type="entry name" value="AMG1_II"/>
    <property type="match status" value="1"/>
</dbReference>
<dbReference type="GO" id="GO:0005975">
    <property type="term" value="P:carbohydrate metabolic process"/>
    <property type="evidence" value="ECO:0007669"/>
    <property type="project" value="InterPro"/>
</dbReference>
<evidence type="ECO:0000256" key="7">
    <source>
        <dbReference type="ARBA" id="ARBA00022842"/>
    </source>
</evidence>
<dbReference type="PANTHER" id="PTHR45955:SF1">
    <property type="entry name" value="PHOSPHOACETYLGLUCOSAMINE MUTASE"/>
    <property type="match status" value="1"/>
</dbReference>
<evidence type="ECO:0000256" key="2">
    <source>
        <dbReference type="ARBA" id="ARBA00004865"/>
    </source>
</evidence>
<keyword evidence="5" id="KW-0597">Phosphoprotein</keyword>
<accession>A0A7S1T9J0</accession>
<feature type="active site" description="Phosphoserine intermediate" evidence="12">
    <location>
        <position position="65"/>
    </location>
</feature>
<dbReference type="InterPro" id="IPR049022">
    <property type="entry name" value="AMG1_III"/>
</dbReference>
<reference evidence="19" key="1">
    <citation type="submission" date="2021-01" db="EMBL/GenBank/DDBJ databases">
        <authorList>
            <person name="Corre E."/>
            <person name="Pelletier E."/>
            <person name="Niang G."/>
            <person name="Scheremetjew M."/>
            <person name="Finn R."/>
            <person name="Kale V."/>
            <person name="Holt S."/>
            <person name="Cochrane G."/>
            <person name="Meng A."/>
            <person name="Brown T."/>
            <person name="Cohen L."/>
        </authorList>
    </citation>
    <scope>NUCLEOTIDE SEQUENCE</scope>
    <source>
        <strain evidence="19">PLY429</strain>
    </source>
</reference>
<evidence type="ECO:0000256" key="11">
    <source>
        <dbReference type="PIRNR" id="PIRNR016408"/>
    </source>
</evidence>
<dbReference type="Gene3D" id="3.40.120.10">
    <property type="entry name" value="Alpha-D-Glucose-1,6-Bisphosphate, subunit A, domain 3"/>
    <property type="match status" value="3"/>
</dbReference>
<feature type="binding site" evidence="14">
    <location>
        <position position="280"/>
    </location>
    <ligand>
        <name>Mg(2+)</name>
        <dbReference type="ChEBI" id="CHEBI:18420"/>
    </ligand>
</feature>
<feature type="binding site" evidence="13">
    <location>
        <begin position="374"/>
        <end position="376"/>
    </location>
    <ligand>
        <name>substrate</name>
    </ligand>
</feature>
<evidence type="ECO:0000256" key="4">
    <source>
        <dbReference type="ARBA" id="ARBA00012731"/>
    </source>
</evidence>
<comment type="similarity">
    <text evidence="3 11">Belongs to the phosphohexose mutase family.</text>
</comment>
<dbReference type="InterPro" id="IPR036900">
    <property type="entry name" value="A-D-PHexomutase_C_sf"/>
</dbReference>
<dbReference type="PANTHER" id="PTHR45955">
    <property type="entry name" value="PHOSPHOACETYLGLUCOSAMINE MUTASE"/>
    <property type="match status" value="1"/>
</dbReference>
<dbReference type="GO" id="GO:0000287">
    <property type="term" value="F:magnesium ion binding"/>
    <property type="evidence" value="ECO:0007669"/>
    <property type="project" value="InterPro"/>
</dbReference>
<feature type="binding site" evidence="13">
    <location>
        <begin position="495"/>
        <end position="499"/>
    </location>
    <ligand>
        <name>substrate</name>
    </ligand>
</feature>
<keyword evidence="7 11" id="KW-0460">Magnesium</keyword>
<evidence type="ECO:0000256" key="3">
    <source>
        <dbReference type="ARBA" id="ARBA00010231"/>
    </source>
</evidence>
<evidence type="ECO:0000256" key="12">
    <source>
        <dbReference type="PIRSR" id="PIRSR016408-1"/>
    </source>
</evidence>
<keyword evidence="6 11" id="KW-0479">Metal-binding</keyword>
<dbReference type="GO" id="GO:0006048">
    <property type="term" value="P:UDP-N-acetylglucosamine biosynthetic process"/>
    <property type="evidence" value="ECO:0007669"/>
    <property type="project" value="UniProtKB-UniRule"/>
</dbReference>
<evidence type="ECO:0000256" key="6">
    <source>
        <dbReference type="ARBA" id="ARBA00022723"/>
    </source>
</evidence>
<dbReference type="Gene3D" id="3.30.310.50">
    <property type="entry name" value="Alpha-D-phosphohexomutase, C-terminal domain"/>
    <property type="match status" value="1"/>
</dbReference>
<feature type="domain" description="Phosphoacetylglucosamine mutase AMG1" evidence="17">
    <location>
        <begin position="298"/>
        <end position="434"/>
    </location>
</feature>
<evidence type="ECO:0000259" key="15">
    <source>
        <dbReference type="Pfam" id="PF00408"/>
    </source>
</evidence>
<feature type="binding site" evidence="13">
    <location>
        <position position="504"/>
    </location>
    <ligand>
        <name>substrate</name>
    </ligand>
</feature>
<dbReference type="InterPro" id="IPR049023">
    <property type="entry name" value="AMG1_II"/>
</dbReference>
<evidence type="ECO:0000259" key="18">
    <source>
        <dbReference type="Pfam" id="PF21405"/>
    </source>
</evidence>
<evidence type="ECO:0000256" key="9">
    <source>
        <dbReference type="ARBA" id="ARBA00031926"/>
    </source>
</evidence>